<feature type="compositionally biased region" description="Polar residues" evidence="1">
    <location>
        <begin position="45"/>
        <end position="54"/>
    </location>
</feature>
<accession>A0AAV7WR20</accession>
<gene>
    <name evidence="2" type="ORF">NDU88_002970</name>
</gene>
<dbReference type="EMBL" id="JANPWB010000001">
    <property type="protein sequence ID" value="KAJ1215361.1"/>
    <property type="molecule type" value="Genomic_DNA"/>
</dbReference>
<proteinExistence type="predicted"/>
<reference evidence="2" key="1">
    <citation type="journal article" date="2022" name="bioRxiv">
        <title>Sequencing and chromosome-scale assembly of the giantPleurodeles waltlgenome.</title>
        <authorList>
            <person name="Brown T."/>
            <person name="Elewa A."/>
            <person name="Iarovenko S."/>
            <person name="Subramanian E."/>
            <person name="Araus A.J."/>
            <person name="Petzold A."/>
            <person name="Susuki M."/>
            <person name="Suzuki K.-i.T."/>
            <person name="Hayashi T."/>
            <person name="Toyoda A."/>
            <person name="Oliveira C."/>
            <person name="Osipova E."/>
            <person name="Leigh N.D."/>
            <person name="Simon A."/>
            <person name="Yun M.H."/>
        </authorList>
    </citation>
    <scope>NUCLEOTIDE SEQUENCE</scope>
    <source>
        <strain evidence="2">20211129_DDA</strain>
        <tissue evidence="2">Liver</tissue>
    </source>
</reference>
<keyword evidence="3" id="KW-1185">Reference proteome</keyword>
<dbReference type="AlphaFoldDB" id="A0AAV7WR20"/>
<organism evidence="2 3">
    <name type="scientific">Pleurodeles waltl</name>
    <name type="common">Iberian ribbed newt</name>
    <dbReference type="NCBI Taxonomy" id="8319"/>
    <lineage>
        <taxon>Eukaryota</taxon>
        <taxon>Metazoa</taxon>
        <taxon>Chordata</taxon>
        <taxon>Craniata</taxon>
        <taxon>Vertebrata</taxon>
        <taxon>Euteleostomi</taxon>
        <taxon>Amphibia</taxon>
        <taxon>Batrachia</taxon>
        <taxon>Caudata</taxon>
        <taxon>Salamandroidea</taxon>
        <taxon>Salamandridae</taxon>
        <taxon>Pleurodelinae</taxon>
        <taxon>Pleurodeles</taxon>
    </lineage>
</organism>
<evidence type="ECO:0000313" key="2">
    <source>
        <dbReference type="EMBL" id="KAJ1215361.1"/>
    </source>
</evidence>
<protein>
    <submittedName>
        <fullName evidence="2">Uncharacterized protein</fullName>
    </submittedName>
</protein>
<comment type="caution">
    <text evidence="2">The sequence shown here is derived from an EMBL/GenBank/DDBJ whole genome shotgun (WGS) entry which is preliminary data.</text>
</comment>
<sequence>MQILGDTFKKLEREGVWSGHGIRWPPEASALRRGGARDGDGDASEAQSPFQTSEEQVEDAVAFPGSVVDWRPRVNRWSGPGAELRAAASRTLLDQRGSRVRPNGAGTEWALLNDGPPATPTTTLASFLPLERGWRWATSADPRCTGGGPVLSRPLPPVLAVPPPPCWRAPTTAARACGPAEAALQRSGRGAKKTDGHTGRFLTEGDLPVRGLHPCWCGAPACSLLPGTIGIPSQSSLQRSRTQYQRTQGGSCYHNQSGITSWTAPRTLYSLPADLDGA</sequence>
<evidence type="ECO:0000313" key="3">
    <source>
        <dbReference type="Proteomes" id="UP001066276"/>
    </source>
</evidence>
<name>A0AAV7WR20_PLEWA</name>
<dbReference type="Proteomes" id="UP001066276">
    <property type="component" value="Chromosome 1_1"/>
</dbReference>
<feature type="region of interest" description="Disordered" evidence="1">
    <location>
        <begin position="25"/>
        <end position="57"/>
    </location>
</feature>
<evidence type="ECO:0000256" key="1">
    <source>
        <dbReference type="SAM" id="MobiDB-lite"/>
    </source>
</evidence>